<comment type="pathway">
    <text evidence="1 9">Porphyrin-containing compound metabolism; protoporphyrin-IX biosynthesis; 5-aminolevulinate from L-glutamyl-tRNA(Glu): step 1/2.</text>
</comment>
<protein>
    <recommendedName>
        <fullName evidence="3 9">Glutamyl-tRNA reductase</fullName>
        <ecNumber evidence="3 9">1.2.1.70</ecNumber>
    </recommendedName>
</protein>
<dbReference type="Pfam" id="PF05201">
    <property type="entry name" value="GlutR_N"/>
    <property type="match status" value="1"/>
</dbReference>
<dbReference type="FunFam" id="3.30.460.30:FF:000001">
    <property type="entry name" value="Glutamyl-tRNA reductase"/>
    <property type="match status" value="1"/>
</dbReference>
<dbReference type="SUPFAM" id="SSF51735">
    <property type="entry name" value="NAD(P)-binding Rossmann-fold domains"/>
    <property type="match status" value="1"/>
</dbReference>
<proteinExistence type="inferred from homology"/>
<gene>
    <name evidence="13" type="ORF">KC19_1G249200</name>
</gene>
<dbReference type="EMBL" id="CM026421">
    <property type="protein sequence ID" value="KAG0592399.1"/>
    <property type="molecule type" value="Genomic_DNA"/>
</dbReference>
<dbReference type="Gene3D" id="3.40.50.720">
    <property type="entry name" value="NAD(P)-binding Rossmann-like Domain"/>
    <property type="match status" value="1"/>
</dbReference>
<dbReference type="GO" id="GO:0050661">
    <property type="term" value="F:NADP binding"/>
    <property type="evidence" value="ECO:0007669"/>
    <property type="project" value="InterPro"/>
</dbReference>
<name>A0A8T0JBW0_CERPU</name>
<dbReference type="InterPro" id="IPR018214">
    <property type="entry name" value="GluRdtase_CS"/>
</dbReference>
<keyword evidence="6" id="KW-0149">Chlorophyll biosynthesis</keyword>
<reference evidence="13" key="1">
    <citation type="submission" date="2020-06" db="EMBL/GenBank/DDBJ databases">
        <title>WGS assembly of Ceratodon purpureus strain R40.</title>
        <authorList>
            <person name="Carey S.B."/>
            <person name="Jenkins J."/>
            <person name="Shu S."/>
            <person name="Lovell J.T."/>
            <person name="Sreedasyam A."/>
            <person name="Maumus F."/>
            <person name="Tiley G.P."/>
            <person name="Fernandez-Pozo N."/>
            <person name="Barry K."/>
            <person name="Chen C."/>
            <person name="Wang M."/>
            <person name="Lipzen A."/>
            <person name="Daum C."/>
            <person name="Saski C.A."/>
            <person name="Payton A.C."/>
            <person name="Mcbreen J.C."/>
            <person name="Conrad R.E."/>
            <person name="Kollar L.M."/>
            <person name="Olsson S."/>
            <person name="Huttunen S."/>
            <person name="Landis J.B."/>
            <person name="Wickett N.J."/>
            <person name="Johnson M.G."/>
            <person name="Rensing S.A."/>
            <person name="Grimwood J."/>
            <person name="Schmutz J."/>
            <person name="Mcdaniel S.F."/>
        </authorList>
    </citation>
    <scope>NUCLEOTIDE SEQUENCE</scope>
    <source>
        <strain evidence="13">R40</strain>
    </source>
</reference>
<accession>A0A8T0JBW0</accession>
<dbReference type="HAMAP" id="MF_00087">
    <property type="entry name" value="Glu_tRNA_reductase"/>
    <property type="match status" value="1"/>
</dbReference>
<dbReference type="InterPro" id="IPR015895">
    <property type="entry name" value="4pyrrol_synth_GluRdtase_N"/>
</dbReference>
<dbReference type="Proteomes" id="UP000822688">
    <property type="component" value="Chromosome 1"/>
</dbReference>
<evidence type="ECO:0000256" key="3">
    <source>
        <dbReference type="ARBA" id="ARBA00012970"/>
    </source>
</evidence>
<evidence type="ECO:0000259" key="10">
    <source>
        <dbReference type="Pfam" id="PF00745"/>
    </source>
</evidence>
<dbReference type="InterPro" id="IPR006151">
    <property type="entry name" value="Shikm_DH/Glu-tRNA_Rdtase"/>
</dbReference>
<dbReference type="InterPro" id="IPR015896">
    <property type="entry name" value="4pyrrol_synth_GluRdtase_dimer"/>
</dbReference>
<evidence type="ECO:0000256" key="6">
    <source>
        <dbReference type="ARBA" id="ARBA00023171"/>
    </source>
</evidence>
<keyword evidence="4 9" id="KW-0521">NADP</keyword>
<dbReference type="InterPro" id="IPR036291">
    <property type="entry name" value="NAD(P)-bd_dom_sf"/>
</dbReference>
<dbReference type="CDD" id="cd05213">
    <property type="entry name" value="NAD_bind_Glutamyl_tRNA_reduct"/>
    <property type="match status" value="1"/>
</dbReference>
<dbReference type="PANTHER" id="PTHR43120">
    <property type="entry name" value="GLUTAMYL-TRNA REDUCTASE 1, CHLOROPLASTIC"/>
    <property type="match status" value="1"/>
</dbReference>
<dbReference type="Pfam" id="PF01488">
    <property type="entry name" value="Shikimate_DH"/>
    <property type="match status" value="1"/>
</dbReference>
<dbReference type="NCBIfam" id="TIGR01035">
    <property type="entry name" value="hemA"/>
    <property type="match status" value="1"/>
</dbReference>
<feature type="domain" description="Quinate/shikimate 5-dehydrogenase/glutamyl-tRNA reductase" evidence="11">
    <location>
        <begin position="280"/>
        <end position="412"/>
    </location>
</feature>
<organism evidence="13 14">
    <name type="scientific">Ceratodon purpureus</name>
    <name type="common">Fire moss</name>
    <name type="synonym">Dicranum purpureum</name>
    <dbReference type="NCBI Taxonomy" id="3225"/>
    <lineage>
        <taxon>Eukaryota</taxon>
        <taxon>Viridiplantae</taxon>
        <taxon>Streptophyta</taxon>
        <taxon>Embryophyta</taxon>
        <taxon>Bryophyta</taxon>
        <taxon>Bryophytina</taxon>
        <taxon>Bryopsida</taxon>
        <taxon>Dicranidae</taxon>
        <taxon>Pseudoditrichales</taxon>
        <taxon>Ditrichaceae</taxon>
        <taxon>Ceratodon</taxon>
    </lineage>
</organism>
<dbReference type="SUPFAM" id="SSF69075">
    <property type="entry name" value="Glutamyl tRNA-reductase dimerization domain"/>
    <property type="match status" value="1"/>
</dbReference>
<dbReference type="PROSITE" id="PS00747">
    <property type="entry name" value="GLUTR"/>
    <property type="match status" value="1"/>
</dbReference>
<keyword evidence="5 9" id="KW-0560">Oxidoreductase</keyword>
<evidence type="ECO:0000256" key="4">
    <source>
        <dbReference type="ARBA" id="ARBA00022857"/>
    </source>
</evidence>
<dbReference type="GO" id="GO:0015995">
    <property type="term" value="P:chlorophyll biosynthetic process"/>
    <property type="evidence" value="ECO:0007669"/>
    <property type="project" value="UniProtKB-KW"/>
</dbReference>
<evidence type="ECO:0000313" key="14">
    <source>
        <dbReference type="Proteomes" id="UP000822688"/>
    </source>
</evidence>
<comment type="similarity">
    <text evidence="2 9">Belongs to the glutamyl-tRNA reductase family.</text>
</comment>
<feature type="domain" description="Tetrapyrrole biosynthesis glutamyl-tRNA reductase dimerisation" evidence="10">
    <location>
        <begin position="427"/>
        <end position="530"/>
    </location>
</feature>
<dbReference type="EC" id="1.2.1.70" evidence="3 9"/>
<comment type="caution">
    <text evidence="13">The sequence shown here is derived from an EMBL/GenBank/DDBJ whole genome shotgun (WGS) entry which is preliminary data.</text>
</comment>
<evidence type="ECO:0000256" key="8">
    <source>
        <dbReference type="ARBA" id="ARBA00047464"/>
    </source>
</evidence>
<keyword evidence="14" id="KW-1185">Reference proteome</keyword>
<evidence type="ECO:0000313" key="13">
    <source>
        <dbReference type="EMBL" id="KAG0592399.1"/>
    </source>
</evidence>
<dbReference type="Pfam" id="PF00745">
    <property type="entry name" value="GlutR_dimer"/>
    <property type="match status" value="1"/>
</dbReference>
<dbReference type="NCBIfam" id="NF000744">
    <property type="entry name" value="PRK00045.1-3"/>
    <property type="match status" value="1"/>
</dbReference>
<evidence type="ECO:0000259" key="12">
    <source>
        <dbReference type="Pfam" id="PF05201"/>
    </source>
</evidence>
<dbReference type="Gene3D" id="3.30.460.30">
    <property type="entry name" value="Glutamyl-tRNA reductase, N-terminal domain"/>
    <property type="match status" value="1"/>
</dbReference>
<evidence type="ECO:0000256" key="5">
    <source>
        <dbReference type="ARBA" id="ARBA00023002"/>
    </source>
</evidence>
<dbReference type="InterPro" id="IPR036343">
    <property type="entry name" value="GluRdtase_N_sf"/>
</dbReference>
<sequence length="545" mass="59538">MATMRSGVVAPTFEGAFVSSSPVGVRGLRIGRSSVWGTSRGLGAVKLVERAVKSRAPRADMSGSDGLPAMPPSHTIKAASVSAFQEFQNARANRYTKVKSSIMVLGLSVHTAPVEMREKLAVPEAEWPRAIDELSSQNHIEEAGVLSTCNRFEIYVVAVSWNRGVKEVAEWMSKTSGISVEDLMEHLFILRDQDATQHLFRVSSGLDSLVLGEGQILAQVKQVLKVGQEVSGFGRNLTGLFKQAITAGKRVRTETNISAGAVSVSSAAVELAVMKLPAGGVSRVNVLIVGAGKMSKLLVKHLISKGCTRMIIVNRSEQRVLDLQNEFSDARITYEPLSEMLRCTGEADLVFTSTSSEIPLFTKENVGNLSPASQISGGVRHFIDISVPRNVAACLADLPGTRVYNVDDLKEVVAANKEDRRRKAADAQVIIDDEIQNFEAWRDSLETVPTIKKLRSYAERIRQSELEKCLSKLPEDITSKQKRAVEDLSRSIVNKLLHGPMQHLRSDGNDSKTVSETIENMQALERMFDLGSEVLVVETKAKGKK</sequence>
<evidence type="ECO:0000256" key="1">
    <source>
        <dbReference type="ARBA" id="ARBA00005059"/>
    </source>
</evidence>
<dbReference type="AlphaFoldDB" id="A0A8T0JBW0"/>
<evidence type="ECO:0000259" key="11">
    <source>
        <dbReference type="Pfam" id="PF01488"/>
    </source>
</evidence>
<dbReference type="GO" id="GO:0006783">
    <property type="term" value="P:heme biosynthetic process"/>
    <property type="evidence" value="ECO:0007669"/>
    <property type="project" value="UniProtKB-ARBA"/>
</dbReference>
<evidence type="ECO:0000256" key="2">
    <source>
        <dbReference type="ARBA" id="ARBA00005916"/>
    </source>
</evidence>
<dbReference type="InterPro" id="IPR036453">
    <property type="entry name" value="GluRdtase_dimer_dom_sf"/>
</dbReference>
<comment type="catalytic activity">
    <reaction evidence="8 9">
        <text>(S)-4-amino-5-oxopentanoate + tRNA(Glu) + NADP(+) = L-glutamyl-tRNA(Glu) + NADPH + H(+)</text>
        <dbReference type="Rhea" id="RHEA:12344"/>
        <dbReference type="Rhea" id="RHEA-COMP:9663"/>
        <dbReference type="Rhea" id="RHEA-COMP:9680"/>
        <dbReference type="ChEBI" id="CHEBI:15378"/>
        <dbReference type="ChEBI" id="CHEBI:57501"/>
        <dbReference type="ChEBI" id="CHEBI:57783"/>
        <dbReference type="ChEBI" id="CHEBI:58349"/>
        <dbReference type="ChEBI" id="CHEBI:78442"/>
        <dbReference type="ChEBI" id="CHEBI:78520"/>
        <dbReference type="EC" id="1.2.1.70"/>
    </reaction>
</comment>
<dbReference type="SUPFAM" id="SSF69742">
    <property type="entry name" value="Glutamyl tRNA-reductase catalytic, N-terminal domain"/>
    <property type="match status" value="1"/>
</dbReference>
<evidence type="ECO:0000256" key="7">
    <source>
        <dbReference type="ARBA" id="ARBA00023244"/>
    </source>
</evidence>
<evidence type="ECO:0000256" key="9">
    <source>
        <dbReference type="RuleBase" id="RU000584"/>
    </source>
</evidence>
<dbReference type="FunFam" id="3.40.50.720:FF:000031">
    <property type="entry name" value="Glutamyl-tRNA reductase"/>
    <property type="match status" value="1"/>
</dbReference>
<dbReference type="GO" id="GO:0008883">
    <property type="term" value="F:glutamyl-tRNA reductase activity"/>
    <property type="evidence" value="ECO:0007669"/>
    <property type="project" value="UniProtKB-EC"/>
</dbReference>
<dbReference type="PANTHER" id="PTHR43120:SF1">
    <property type="entry name" value="GLUTAMYL-TRNA REDUCTASE 1, CHLOROPLASTIC"/>
    <property type="match status" value="1"/>
</dbReference>
<keyword evidence="7 9" id="KW-0627">Porphyrin biosynthesis</keyword>
<feature type="domain" description="Glutamyl-tRNA reductase N-terminal" evidence="12">
    <location>
        <begin position="105"/>
        <end position="255"/>
    </location>
</feature>
<dbReference type="InterPro" id="IPR000343">
    <property type="entry name" value="4pyrrol_synth_GluRdtase"/>
</dbReference>